<keyword evidence="2" id="KW-1185">Reference proteome</keyword>
<comment type="caution">
    <text evidence="1">The sequence shown here is derived from an EMBL/GenBank/DDBJ whole genome shotgun (WGS) entry which is preliminary data.</text>
</comment>
<evidence type="ECO:0000313" key="1">
    <source>
        <dbReference type="EMBL" id="KAJ9107745.1"/>
    </source>
</evidence>
<name>A0ACC2W9H0_9TREE</name>
<protein>
    <submittedName>
        <fullName evidence="1">Uncharacterized protein</fullName>
    </submittedName>
</protein>
<accession>A0ACC2W9H0</accession>
<dbReference type="Proteomes" id="UP001227268">
    <property type="component" value="Unassembled WGS sequence"/>
</dbReference>
<evidence type="ECO:0000313" key="2">
    <source>
        <dbReference type="Proteomes" id="UP001227268"/>
    </source>
</evidence>
<sequence length="471" mass="50634">MLSRSIPAIRGLRAAKVSVQPIVRPNLTFLTPRLTFSHYSTQTARLADKRAEEPVEWQGTRTDGGATKMLIGDQWVESAATHSFPVNDPSTQRLLTKVPQSTPQELERAAQAAQKAFHSWSKTSLLHRQQILLKYQALIKEHLPDLARSIVLEQGKTYADAYGDVNRGLQVVESLCALPNEMTGAKLEVSRDMDTYVRRSPLGVGAVICPYETPPVPQRVAKRHPKLINSLTAMIPLWSLPLAIAAGNTLLIKPSERDPGACAILVELAHRAGVPPGVLNIVHGGVDTVNFLCDSPVINAISFVGSNVAGQHIFERGSKNGKRVQANLGAKNHAVLMPDASKESALNALTGAAFGAAGQRCMALSVIVTVGKAQEWIPEIVQRAQQLKVANGFEEGADLGPVISPQAKAKIESLIASCEKEGGEIVLDGRGAKVEGYPDGNWVGPTLLKAKEGMSCHASVAIQGTKKVYKY</sequence>
<organism evidence="1 2">
    <name type="scientific">Naganishia friedmannii</name>
    <dbReference type="NCBI Taxonomy" id="89922"/>
    <lineage>
        <taxon>Eukaryota</taxon>
        <taxon>Fungi</taxon>
        <taxon>Dikarya</taxon>
        <taxon>Basidiomycota</taxon>
        <taxon>Agaricomycotina</taxon>
        <taxon>Tremellomycetes</taxon>
        <taxon>Filobasidiales</taxon>
        <taxon>Filobasidiaceae</taxon>
        <taxon>Naganishia</taxon>
    </lineage>
</organism>
<reference evidence="1" key="1">
    <citation type="submission" date="2023-04" db="EMBL/GenBank/DDBJ databases">
        <title>Draft Genome sequencing of Naganishia species isolated from polar environments using Oxford Nanopore Technology.</title>
        <authorList>
            <person name="Leo P."/>
            <person name="Venkateswaran K."/>
        </authorList>
    </citation>
    <scope>NUCLEOTIDE SEQUENCE</scope>
    <source>
        <strain evidence="1">MNA-CCFEE 5423</strain>
    </source>
</reference>
<dbReference type="EMBL" id="JASBWT010000002">
    <property type="protein sequence ID" value="KAJ9107745.1"/>
    <property type="molecule type" value="Genomic_DNA"/>
</dbReference>
<proteinExistence type="predicted"/>
<gene>
    <name evidence="1" type="ORF">QFC21_001206</name>
</gene>